<dbReference type="InterPro" id="IPR013783">
    <property type="entry name" value="Ig-like_fold"/>
</dbReference>
<dbReference type="Proteomes" id="UP000001822">
    <property type="component" value="Chromosome"/>
</dbReference>
<gene>
    <name evidence="2" type="ordered locus">CHU_2460</name>
</gene>
<protein>
    <recommendedName>
        <fullName evidence="4">Gliding motility-associated C-terminal domain-containing protein</fullName>
    </recommendedName>
</protein>
<name>A0A6N4SU26_CYTH3</name>
<evidence type="ECO:0000313" key="3">
    <source>
        <dbReference type="Proteomes" id="UP000001822"/>
    </source>
</evidence>
<dbReference type="Gene3D" id="2.60.40.10">
    <property type="entry name" value="Immunoglobulins"/>
    <property type="match status" value="1"/>
</dbReference>
<dbReference type="Pfam" id="PF13585">
    <property type="entry name" value="CHU_C"/>
    <property type="match status" value="1"/>
</dbReference>
<organism evidence="2 3">
    <name type="scientific">Cytophaga hutchinsonii (strain ATCC 33406 / DSM 1761 / CIP 103989 / NBRC 15051 / NCIMB 9469 / D465)</name>
    <dbReference type="NCBI Taxonomy" id="269798"/>
    <lineage>
        <taxon>Bacteria</taxon>
        <taxon>Pseudomonadati</taxon>
        <taxon>Bacteroidota</taxon>
        <taxon>Cytophagia</taxon>
        <taxon>Cytophagales</taxon>
        <taxon>Cytophagaceae</taxon>
        <taxon>Cytophaga</taxon>
    </lineage>
</organism>
<evidence type="ECO:0000256" key="1">
    <source>
        <dbReference type="SAM" id="Phobius"/>
    </source>
</evidence>
<keyword evidence="1" id="KW-0472">Membrane</keyword>
<evidence type="ECO:0008006" key="4">
    <source>
        <dbReference type="Google" id="ProtNLM"/>
    </source>
</evidence>
<evidence type="ECO:0000313" key="2">
    <source>
        <dbReference type="EMBL" id="ABG59715.1"/>
    </source>
</evidence>
<dbReference type="EMBL" id="CP000383">
    <property type="protein sequence ID" value="ABG59715.1"/>
    <property type="molecule type" value="Genomic_DNA"/>
</dbReference>
<keyword evidence="1" id="KW-1133">Transmembrane helix</keyword>
<dbReference type="InterPro" id="IPR026341">
    <property type="entry name" value="T9SS_type_B"/>
</dbReference>
<reference evidence="2 3" key="1">
    <citation type="journal article" date="2007" name="Appl. Environ. Microbiol.">
        <title>Genome sequence of the cellulolytic gliding bacterium Cytophaga hutchinsonii.</title>
        <authorList>
            <person name="Xie G."/>
            <person name="Bruce D.C."/>
            <person name="Challacombe J.F."/>
            <person name="Chertkov O."/>
            <person name="Detter J.C."/>
            <person name="Gilna P."/>
            <person name="Han C.S."/>
            <person name="Lucas S."/>
            <person name="Misra M."/>
            <person name="Myers G.L."/>
            <person name="Richardson P."/>
            <person name="Tapia R."/>
            <person name="Thayer N."/>
            <person name="Thompson L.S."/>
            <person name="Brettin T.S."/>
            <person name="Henrissat B."/>
            <person name="Wilson D.B."/>
            <person name="McBride M.J."/>
        </authorList>
    </citation>
    <scope>NUCLEOTIDE SEQUENCE [LARGE SCALE GENOMIC DNA]</scope>
    <source>
        <strain evidence="3">ATCC 33406 / DSM 1761 / CIP 103989 / NBRC 15051 / NCIMB 9469 / D465</strain>
    </source>
</reference>
<keyword evidence="1" id="KW-0812">Transmembrane</keyword>
<proteinExistence type="predicted"/>
<dbReference type="NCBIfam" id="TIGR04131">
    <property type="entry name" value="Bac_Flav_CTERM"/>
    <property type="match status" value="1"/>
</dbReference>
<accession>A0A6N4SU26</accession>
<keyword evidence="3" id="KW-1185">Reference proteome</keyword>
<dbReference type="KEGG" id="chu:CHU_2460"/>
<feature type="transmembrane region" description="Helical" evidence="1">
    <location>
        <begin position="81"/>
        <end position="102"/>
    </location>
</feature>
<sequence>MHSQKIYLRYEGYLYPMYLYSIIDLCYLYRLLMMNFPPCYFSLNNRVSDYLLKGNFSPDTDKTKSKKYSFHNKNIISYNKALFILLVIFTFFLNVNFSNAAITISSITTTESTCGNNGTATISATSNKSNPSLMYEILGTAAIQNNPTFPSLFPGTYTARVYDIDFVYKDQQFTITGNYTLPDMQPVTINPICPGASDGMIIGNPVTGSGRAPFTWEIVDPVATAPQSSDSLKNLTTGTYTIKMTDACLNYQTRTAVLVNGGTGLSHFYDGVPSVQKIGCDTVAFAMQIKLFKDKAHMPLKLTVNTSTGTHVRYIYPTPLDTISYNPAFYELRDTIPGITYSSYIYAYITDTCGNSIYATRASTAPFEFDLEYSSVVNCGNKLAATLRMKNPPFYPYVWTAFNAPLTYTLKDNSNTTVDSSACTYSYCNMLISPQVAGKTYTLKVTDGCGTVYNKTFVWQVIAPPRVDYSTGTGCMDSTATGSFNIYNFTSAVTVTLLSGPTSVHSSKPKYAFSDVITYPKIFIPNAYNGLSVKNLTAGTYTYRVADTCGNLVNGSFTVQPEQLTDFNYSYKIKRGCLGNNMLYFDARSSNTISVYVKNVETGVTLYQRRGFDAVDSIPSVAPGKYVMSIYYGYDPMGGGVYNGSATDNNADCWHVDDTITVLPYSSNVFQSNTTIFCNGTSYVELNVDSTRGVPPYRYEIISGPATFGLQDNNVFQLPTYGTYIIRIRDACGNSNSRQISVDSAKFPPIIKKGASCTGSRIVLKGTSARFFSYEWKRPNGTTYAGDSLVIDPLGPADTGTYSITKKVTINGCTDIFKSTYQVSLHDLSEQTFPFCVGTAIHVGTHLYTLPGIYRDTLKNGLGCDSIIITTIKKMPQKTDTTNVSICKGNHITVGSNTYNTTGIYKDSVQNISGCYDLILTKLYVYGDPDTVKINTCVGYPLVVGAHTYTTTGMYTDTLTSSLGCDSIIVHDLTVTPYPEFPVAKTICAGESFAFLTHTYTQAGIYRDTIQSASCKNIIVLTLTVNPYKKDSIVKVICEGEKYSTGGRTYIQTGIYRDTVSTSGCDSITIVNLTVLPLKRNTLVRSICEGQSVTIGTHSYKQTGIYKDTLATAGCDSIVTLDLTVHPFKRNMLSKTICAGESIQVGPHIYNQTGIYADTLATTGCDSIVILNLTVTAPPDVSLGKDTSLCTGASLVLQANTGYAAYYWNDNVLAAASSITVTAAGKYWVNVQDQFGCTKNDTMEILHVYPLPTADAGPNTTACYGESIQLSAGGGISYVWMPGNMQQETVTVSPLTHTTYRVTVTDINHCSASDDVAVTVYPKPASLFSAATIDHCFDEGPTALTANWGQSFLWLPSGEITQTIQVAQEGIYTVTATDLNHCSYSEQISLRNICETKIFVPTGFTPNGDGLHDDVEIFGKNFTNFKITIFNRWGEIIFISTDREIRWNGMYRGEEMPIGSYPWIISYESIFDTNHTEQKLNGSITLIR</sequence>